<evidence type="ECO:0000313" key="1">
    <source>
        <dbReference type="EMBL" id="AYV75640.1"/>
    </source>
</evidence>
<protein>
    <submittedName>
        <fullName evidence="1">Uncharacterized protein</fullName>
    </submittedName>
</protein>
<dbReference type="EMBL" id="MK071980">
    <property type="protein sequence ID" value="AYV75640.1"/>
    <property type="molecule type" value="Genomic_DNA"/>
</dbReference>
<reference evidence="1" key="1">
    <citation type="submission" date="2018-10" db="EMBL/GenBank/DDBJ databases">
        <title>Hidden diversity of soil giant viruses.</title>
        <authorList>
            <person name="Schulz F."/>
            <person name="Alteio L."/>
            <person name="Goudeau D."/>
            <person name="Ryan E.M."/>
            <person name="Malmstrom R.R."/>
            <person name="Blanchard J."/>
            <person name="Woyke T."/>
        </authorList>
    </citation>
    <scope>NUCLEOTIDE SEQUENCE</scope>
    <source>
        <strain evidence="1">TEV1</strain>
    </source>
</reference>
<name>A0A3G4ZLB4_9VIRU</name>
<proteinExistence type="predicted"/>
<gene>
    <name evidence="1" type="ORF">Terrestrivirus2_148</name>
</gene>
<organism evidence="1">
    <name type="scientific">Terrestrivirus sp</name>
    <dbReference type="NCBI Taxonomy" id="2487775"/>
    <lineage>
        <taxon>Viruses</taxon>
        <taxon>Varidnaviria</taxon>
        <taxon>Bamfordvirae</taxon>
        <taxon>Nucleocytoviricota</taxon>
        <taxon>Megaviricetes</taxon>
        <taxon>Imitervirales</taxon>
        <taxon>Mimiviridae</taxon>
        <taxon>Klosneuvirinae</taxon>
    </lineage>
</organism>
<accession>A0A3G4ZLB4</accession>
<sequence length="102" mass="11654">MDELISQIATLYIEKQSENANISTNMNINNINSLTEIFNGLNIHDRKIVETIKKDPENLVKSMIKLNINPTVINEIIEVIKIIVNKPHCSLYFKLPTPSYIS</sequence>